<dbReference type="Gene3D" id="3.10.330.10">
    <property type="match status" value="1"/>
</dbReference>
<dbReference type="PROSITE" id="PS00674">
    <property type="entry name" value="AAA"/>
    <property type="match status" value="1"/>
</dbReference>
<dbReference type="Pfam" id="PF17862">
    <property type="entry name" value="AAA_lid_3"/>
    <property type="match status" value="1"/>
</dbReference>
<keyword evidence="10" id="KW-0472">Membrane</keyword>
<evidence type="ECO:0000256" key="9">
    <source>
        <dbReference type="ARBA" id="ARBA00022927"/>
    </source>
</evidence>
<dbReference type="InterPro" id="IPR003959">
    <property type="entry name" value="ATPase_AAA_core"/>
</dbReference>
<dbReference type="InterPro" id="IPR050168">
    <property type="entry name" value="AAA_ATPase_domain"/>
</dbReference>
<gene>
    <name evidence="16" type="ORF">GCK32_000414</name>
</gene>
<comment type="caution">
    <text evidence="16">The sequence shown here is derived from an EMBL/GenBank/DDBJ whole genome shotgun (WGS) entry which is preliminary data.</text>
</comment>
<evidence type="ECO:0000313" key="17">
    <source>
        <dbReference type="Proteomes" id="UP001331761"/>
    </source>
</evidence>
<dbReference type="GO" id="GO:0016558">
    <property type="term" value="P:protein import into peroxisome matrix"/>
    <property type="evidence" value="ECO:0007669"/>
    <property type="project" value="TreeGrafter"/>
</dbReference>
<keyword evidence="5" id="KW-0962">Peroxisome biogenesis</keyword>
<protein>
    <recommendedName>
        <fullName evidence="12">Peroxisomal ATPase PEX1</fullName>
    </recommendedName>
    <alternativeName>
        <fullName evidence="11">Peroxin-1</fullName>
    </alternativeName>
</protein>
<evidence type="ECO:0000256" key="12">
    <source>
        <dbReference type="ARBA" id="ARBA00034532"/>
    </source>
</evidence>
<evidence type="ECO:0000256" key="13">
    <source>
        <dbReference type="ARBA" id="ARBA00048778"/>
    </source>
</evidence>
<dbReference type="EMBL" id="WIXE01018795">
    <property type="protein sequence ID" value="KAK5970623.1"/>
    <property type="molecule type" value="Genomic_DNA"/>
</dbReference>
<evidence type="ECO:0000313" key="16">
    <source>
        <dbReference type="EMBL" id="KAK5970623.1"/>
    </source>
</evidence>
<reference evidence="16 17" key="1">
    <citation type="submission" date="2019-10" db="EMBL/GenBank/DDBJ databases">
        <title>Assembly and Annotation for the nematode Trichostrongylus colubriformis.</title>
        <authorList>
            <person name="Martin J."/>
        </authorList>
    </citation>
    <scope>NUCLEOTIDE SEQUENCE [LARGE SCALE GENOMIC DNA]</scope>
    <source>
        <strain evidence="16">G859</strain>
        <tissue evidence="16">Whole worm</tissue>
    </source>
</reference>
<evidence type="ECO:0000259" key="15">
    <source>
        <dbReference type="SMART" id="SM00382"/>
    </source>
</evidence>
<dbReference type="Pfam" id="PF00004">
    <property type="entry name" value="AAA"/>
    <property type="match status" value="2"/>
</dbReference>
<dbReference type="Gene3D" id="1.10.8.60">
    <property type="match status" value="2"/>
</dbReference>
<dbReference type="FunFam" id="3.40.50.300:FF:000567">
    <property type="entry name" value="ATPase, AAA family protein"/>
    <property type="match status" value="1"/>
</dbReference>
<evidence type="ECO:0000256" key="2">
    <source>
        <dbReference type="ARBA" id="ARBA00004496"/>
    </source>
</evidence>
<feature type="domain" description="AAA+ ATPase" evidence="15">
    <location>
        <begin position="735"/>
        <end position="871"/>
    </location>
</feature>
<keyword evidence="8" id="KW-0067">ATP-binding</keyword>
<comment type="subcellular location">
    <subcellularLocation>
        <location evidence="2">Cytoplasm</location>
    </subcellularLocation>
    <subcellularLocation>
        <location evidence="1">Membrane</location>
    </subcellularLocation>
</comment>
<dbReference type="PANTHER" id="PTHR23077">
    <property type="entry name" value="AAA-FAMILY ATPASE"/>
    <property type="match status" value="1"/>
</dbReference>
<dbReference type="GO" id="GO:0005778">
    <property type="term" value="C:peroxisomal membrane"/>
    <property type="evidence" value="ECO:0007669"/>
    <property type="project" value="TreeGrafter"/>
</dbReference>
<comment type="catalytic activity">
    <reaction evidence="13">
        <text>ATP + H2O = ADP + phosphate + H(+)</text>
        <dbReference type="Rhea" id="RHEA:13065"/>
        <dbReference type="ChEBI" id="CHEBI:15377"/>
        <dbReference type="ChEBI" id="CHEBI:15378"/>
        <dbReference type="ChEBI" id="CHEBI:30616"/>
        <dbReference type="ChEBI" id="CHEBI:43474"/>
        <dbReference type="ChEBI" id="CHEBI:456216"/>
    </reaction>
    <physiologicalReaction direction="left-to-right" evidence="13">
        <dbReference type="Rhea" id="RHEA:13066"/>
    </physiologicalReaction>
</comment>
<evidence type="ECO:0000256" key="11">
    <source>
        <dbReference type="ARBA" id="ARBA00032509"/>
    </source>
</evidence>
<dbReference type="InterPro" id="IPR003593">
    <property type="entry name" value="AAA+_ATPase"/>
</dbReference>
<dbReference type="GO" id="GO:0016887">
    <property type="term" value="F:ATP hydrolysis activity"/>
    <property type="evidence" value="ECO:0007669"/>
    <property type="project" value="InterPro"/>
</dbReference>
<dbReference type="AlphaFoldDB" id="A0AAN8IHM1"/>
<evidence type="ECO:0000256" key="5">
    <source>
        <dbReference type="ARBA" id="ARBA00022593"/>
    </source>
</evidence>
<comment type="similarity">
    <text evidence="14">Belongs to the AAA ATPase family. AFG2 subfamily.</text>
</comment>
<evidence type="ECO:0000256" key="4">
    <source>
        <dbReference type="ARBA" id="ARBA00022490"/>
    </source>
</evidence>
<evidence type="ECO:0000256" key="10">
    <source>
        <dbReference type="ARBA" id="ARBA00023136"/>
    </source>
</evidence>
<proteinExistence type="inferred from homology"/>
<evidence type="ECO:0000256" key="14">
    <source>
        <dbReference type="ARBA" id="ARBA00061477"/>
    </source>
</evidence>
<evidence type="ECO:0000256" key="6">
    <source>
        <dbReference type="ARBA" id="ARBA00022741"/>
    </source>
</evidence>
<accession>A0AAN8IHM1</accession>
<dbReference type="InterPro" id="IPR041569">
    <property type="entry name" value="AAA_lid_3"/>
</dbReference>
<organism evidence="16 17">
    <name type="scientific">Trichostrongylus colubriformis</name>
    <name type="common">Black scour worm</name>
    <dbReference type="NCBI Taxonomy" id="6319"/>
    <lineage>
        <taxon>Eukaryota</taxon>
        <taxon>Metazoa</taxon>
        <taxon>Ecdysozoa</taxon>
        <taxon>Nematoda</taxon>
        <taxon>Chromadorea</taxon>
        <taxon>Rhabditida</taxon>
        <taxon>Rhabditina</taxon>
        <taxon>Rhabditomorpha</taxon>
        <taxon>Strongyloidea</taxon>
        <taxon>Trichostrongylidae</taxon>
        <taxon>Trichostrongylus</taxon>
    </lineage>
</organism>
<sequence>MTRVYPSFIDFHDFQNCFAYVRNTPSHVRPLNVSRNLFSNVSLGYFRIRCCGKPQRHLYVQVFGSLPFTHVLVSRRLASMANFDANTEVILEQVSPTVCSSLEIVPLSQRDYEILDECSEEVEDVFLQQIRVVFLGMKFPLWVSSNVCVDFRVGGALPETKEPVLLLPSTELHVLSGDMGSSSSTDEEFFKKTMTIKGAFPLIIGTRGFSQSLSPLDFSEKQFRVLPSVFSKLVIKKSNTSSYSFYPDIYILGDDFASKTSGYAVHGVMSMRSHLDPSTVQFVMVEAVSPASVPRSTHVKSLLKFLKPDHCIAMNKHCLAYSTISLRPIEEWQMISVQSVDVYFSREDMEWVLNNNVQQHVSSALRSVVLVNPLLLPLTGIFFSVSVRGRDLMLHLSPTRGAHLKKYRLLQYCCFVANAACIFILKLEASLSSPTALSSSEPENYGFVTHNASVHIECQTKVIKELSRWAEYSWYNAGFGHALLLGLCGSGKSSVAALVAQKLAKAYCCLSVRIDCSSWKGKTAEIMYKCLVSEIKSLSKRAPSLLILDNIEFLNQIGEEEGRQLGFERVLQLLRCVMSKSATPILMVTKQSNLFHQSVVKPGGRRLFAFIKHLPPLTQEEHSRLLNQFLKSGSNPSIAVETTKGFSLLDLRHLAVRAEIHAEIRAASSPITKDDFEQALAHSRSPANFGTRGEREIKLSLDDVGGMESEKRTLLEVLTWPTKHARVLNSYGICLGRGVLLHGPSGCGKTLLAKAVVAHSKFNSIFIKGPELLSKYIGSSEGNIRKVFQRARDSSPCVIIFDEFDSLAPQRGSDTTGVTDRVVNQLLTEMDGVESCSGVFVIGCSSRIDLIDSALLRPGRFDHVLECRRPDEMNRADILKVLLRSVDHDPAVINDGWAARTSGWTGADLKALITNAHFDATRRRHDVRVQGDGVIKTVNIENVFKDSQPRRQSFPRRATVGEKVTLW</sequence>
<dbReference type="InterPro" id="IPR003960">
    <property type="entry name" value="ATPase_AAA_CS"/>
</dbReference>
<dbReference type="SUPFAM" id="SSF54585">
    <property type="entry name" value="Cdc48 domain 2-like"/>
    <property type="match status" value="1"/>
</dbReference>
<dbReference type="Pfam" id="PF09262">
    <property type="entry name" value="PEX-1N"/>
    <property type="match status" value="1"/>
</dbReference>
<dbReference type="GO" id="GO:0005524">
    <property type="term" value="F:ATP binding"/>
    <property type="evidence" value="ECO:0007669"/>
    <property type="project" value="UniProtKB-KW"/>
</dbReference>
<dbReference type="InterPro" id="IPR027417">
    <property type="entry name" value="P-loop_NTPase"/>
</dbReference>
<keyword evidence="17" id="KW-1185">Reference proteome</keyword>
<evidence type="ECO:0000256" key="1">
    <source>
        <dbReference type="ARBA" id="ARBA00004370"/>
    </source>
</evidence>
<keyword evidence="4" id="KW-0963">Cytoplasm</keyword>
<dbReference type="InterPro" id="IPR015342">
    <property type="entry name" value="PEX1-N_C-lobe"/>
</dbReference>
<evidence type="ECO:0000256" key="3">
    <source>
        <dbReference type="ARBA" id="ARBA00022448"/>
    </source>
</evidence>
<keyword evidence="6" id="KW-0547">Nucleotide-binding</keyword>
<dbReference type="InterPro" id="IPR029067">
    <property type="entry name" value="CDC48_domain_2-like_sf"/>
</dbReference>
<dbReference type="Gene3D" id="3.40.50.300">
    <property type="entry name" value="P-loop containing nucleotide triphosphate hydrolases"/>
    <property type="match status" value="2"/>
</dbReference>
<dbReference type="SUPFAM" id="SSF52540">
    <property type="entry name" value="P-loop containing nucleoside triphosphate hydrolases"/>
    <property type="match status" value="2"/>
</dbReference>
<keyword evidence="9" id="KW-0653">Protein transport</keyword>
<feature type="domain" description="AAA+ ATPase" evidence="15">
    <location>
        <begin position="478"/>
        <end position="614"/>
    </location>
</feature>
<evidence type="ECO:0000256" key="8">
    <source>
        <dbReference type="ARBA" id="ARBA00022840"/>
    </source>
</evidence>
<dbReference type="Proteomes" id="UP001331761">
    <property type="component" value="Unassembled WGS sequence"/>
</dbReference>
<name>A0AAN8IHM1_TRICO</name>
<evidence type="ECO:0000256" key="7">
    <source>
        <dbReference type="ARBA" id="ARBA00022801"/>
    </source>
</evidence>
<keyword evidence="3" id="KW-0813">Transport</keyword>
<dbReference type="PANTHER" id="PTHR23077:SF12">
    <property type="entry name" value="PEROXISOMAL ATPASE PEX1"/>
    <property type="match status" value="1"/>
</dbReference>
<dbReference type="GO" id="GO:0005829">
    <property type="term" value="C:cytosol"/>
    <property type="evidence" value="ECO:0007669"/>
    <property type="project" value="TreeGrafter"/>
</dbReference>
<keyword evidence="7" id="KW-0378">Hydrolase</keyword>
<dbReference type="SMART" id="SM00382">
    <property type="entry name" value="AAA"/>
    <property type="match status" value="2"/>
</dbReference>